<dbReference type="Gene3D" id="3.30.420.40">
    <property type="match status" value="2"/>
</dbReference>
<dbReference type="InterPro" id="IPR049874">
    <property type="entry name" value="ROK_cs"/>
</dbReference>
<organism evidence="2 3">
    <name type="scientific">Streptomyces doebereineriae</name>
    <dbReference type="NCBI Taxonomy" id="3075528"/>
    <lineage>
        <taxon>Bacteria</taxon>
        <taxon>Bacillati</taxon>
        <taxon>Actinomycetota</taxon>
        <taxon>Actinomycetes</taxon>
        <taxon>Kitasatosporales</taxon>
        <taxon>Streptomycetaceae</taxon>
        <taxon>Streptomyces</taxon>
    </lineage>
</organism>
<dbReference type="RefSeq" id="WP_311714218.1">
    <property type="nucleotide sequence ID" value="NZ_JAVREZ010000003.1"/>
</dbReference>
<dbReference type="PROSITE" id="PS01125">
    <property type="entry name" value="ROK"/>
    <property type="match status" value="1"/>
</dbReference>
<comment type="caution">
    <text evidence="2">The sequence shown here is derived from an EMBL/GenBank/DDBJ whole genome shotgun (WGS) entry which is preliminary data.</text>
</comment>
<name>A0ABU2V6A4_9ACTN</name>
<dbReference type="InterPro" id="IPR000600">
    <property type="entry name" value="ROK"/>
</dbReference>
<comment type="similarity">
    <text evidence="1">Belongs to the ROK (NagC/XylR) family.</text>
</comment>
<accession>A0ABU2V6A4</accession>
<dbReference type="EMBL" id="JAVREZ010000003">
    <property type="protein sequence ID" value="MDT0481046.1"/>
    <property type="molecule type" value="Genomic_DNA"/>
</dbReference>
<dbReference type="PANTHER" id="PTHR18964:SF149">
    <property type="entry name" value="BIFUNCTIONAL UDP-N-ACETYLGLUCOSAMINE 2-EPIMERASE_N-ACETYLMANNOSAMINE KINASE"/>
    <property type="match status" value="1"/>
</dbReference>
<sequence>MARRTARDLRSENRFEVLHALFELGPSTRQELARHTGLSPATVATIVTEFLSEGVLRVATVENNTGGRPQERLTIDPERGRIVGVDVAETYVDATVYDLELGVLGHGEVALDEHENDPSYVVDGIVRAIEAAVADGGVEQKRILGVGVSMPGHVHPDAGVSVFAPNWDWHDVRIEELLEKVLPVPVYVDNPLKAVVLSEMWFGVGRVVDSMAVVNLGTGVGAGIAIDGSLMRGATNNAGEWGHTLLRLDGRPCRCGRRGCVEAYLGAPGLRTTLAEIDPDHPTLGQSRQRDFVEAVADGLAAGDLALKELALRTSRYLAAALGDLVNLLNIPSVTLTGWTSTALARWLVPAVRAELPDHVMPGSLQGLTVEPSQVPGNAVALGMAAFTLQRFLTRLGLGSPAGTRPRPDPEP</sequence>
<dbReference type="InterPro" id="IPR036388">
    <property type="entry name" value="WH-like_DNA-bd_sf"/>
</dbReference>
<keyword evidence="3" id="KW-1185">Reference proteome</keyword>
<dbReference type="InterPro" id="IPR043129">
    <property type="entry name" value="ATPase_NBD"/>
</dbReference>
<dbReference type="PANTHER" id="PTHR18964">
    <property type="entry name" value="ROK (REPRESSOR, ORF, KINASE) FAMILY"/>
    <property type="match status" value="1"/>
</dbReference>
<dbReference type="InterPro" id="IPR036390">
    <property type="entry name" value="WH_DNA-bd_sf"/>
</dbReference>
<dbReference type="Proteomes" id="UP001183824">
    <property type="component" value="Unassembled WGS sequence"/>
</dbReference>
<protein>
    <submittedName>
        <fullName evidence="2">ROK family transcriptional regulator</fullName>
    </submittedName>
</protein>
<dbReference type="Gene3D" id="1.10.10.10">
    <property type="entry name" value="Winged helix-like DNA-binding domain superfamily/Winged helix DNA-binding domain"/>
    <property type="match status" value="1"/>
</dbReference>
<evidence type="ECO:0000313" key="2">
    <source>
        <dbReference type="EMBL" id="MDT0481046.1"/>
    </source>
</evidence>
<dbReference type="Pfam" id="PF00480">
    <property type="entry name" value="ROK"/>
    <property type="match status" value="1"/>
</dbReference>
<dbReference type="Pfam" id="PF13412">
    <property type="entry name" value="HTH_24"/>
    <property type="match status" value="1"/>
</dbReference>
<dbReference type="SUPFAM" id="SSF46785">
    <property type="entry name" value="Winged helix' DNA-binding domain"/>
    <property type="match status" value="1"/>
</dbReference>
<evidence type="ECO:0000256" key="1">
    <source>
        <dbReference type="ARBA" id="ARBA00006479"/>
    </source>
</evidence>
<dbReference type="SUPFAM" id="SSF53067">
    <property type="entry name" value="Actin-like ATPase domain"/>
    <property type="match status" value="1"/>
</dbReference>
<evidence type="ECO:0000313" key="3">
    <source>
        <dbReference type="Proteomes" id="UP001183824"/>
    </source>
</evidence>
<proteinExistence type="inferred from homology"/>
<reference evidence="3" key="1">
    <citation type="submission" date="2023-07" db="EMBL/GenBank/DDBJ databases">
        <title>30 novel species of actinomycetes from the DSMZ collection.</title>
        <authorList>
            <person name="Nouioui I."/>
        </authorList>
    </citation>
    <scope>NUCLEOTIDE SEQUENCE [LARGE SCALE GENOMIC DNA]</scope>
    <source>
        <strain evidence="3">DSM 41640</strain>
    </source>
</reference>
<gene>
    <name evidence="2" type="ORF">RNB18_12765</name>
</gene>